<proteinExistence type="predicted"/>
<dbReference type="EMBL" id="CP163441">
    <property type="protein sequence ID" value="XDQ48105.1"/>
    <property type="molecule type" value="Genomic_DNA"/>
</dbReference>
<reference evidence="1" key="1">
    <citation type="submission" date="2024-07" db="EMBL/GenBank/DDBJ databases">
        <authorList>
            <person name="Yu S.T."/>
        </authorList>
    </citation>
    <scope>NUCLEOTIDE SEQUENCE</scope>
    <source>
        <strain evidence="1">R39</strain>
    </source>
</reference>
<sequence length="54" mass="5668">MSDGATFTPTTRRPRGATISAALARENAERILFQARGAVAIDEREEGRPAGGAP</sequence>
<protein>
    <submittedName>
        <fullName evidence="1">Uncharacterized protein</fullName>
    </submittedName>
</protein>
<name>A0AB39QWR4_9ACTN</name>
<organism evidence="1">
    <name type="scientific">Streptomyces sp. R39</name>
    <dbReference type="NCBI Taxonomy" id="3238631"/>
    <lineage>
        <taxon>Bacteria</taxon>
        <taxon>Bacillati</taxon>
        <taxon>Actinomycetota</taxon>
        <taxon>Actinomycetes</taxon>
        <taxon>Kitasatosporales</taxon>
        <taxon>Streptomycetaceae</taxon>
        <taxon>Streptomyces</taxon>
    </lineage>
</organism>
<gene>
    <name evidence="1" type="ORF">AB5J52_40835</name>
</gene>
<accession>A0AB39QWR4</accession>
<evidence type="ECO:0000313" key="1">
    <source>
        <dbReference type="EMBL" id="XDQ48105.1"/>
    </source>
</evidence>
<dbReference type="AlphaFoldDB" id="A0AB39QWR4"/>
<dbReference type="RefSeq" id="WP_369226935.1">
    <property type="nucleotide sequence ID" value="NZ_CP163441.1"/>
</dbReference>